<feature type="chain" id="PRO_5022889173" evidence="2">
    <location>
        <begin position="27"/>
        <end position="107"/>
    </location>
</feature>
<feature type="compositionally biased region" description="Polar residues" evidence="1">
    <location>
        <begin position="89"/>
        <end position="100"/>
    </location>
</feature>
<organism evidence="3 4">
    <name type="scientific">Puccinia graminis f. sp. tritici</name>
    <dbReference type="NCBI Taxonomy" id="56615"/>
    <lineage>
        <taxon>Eukaryota</taxon>
        <taxon>Fungi</taxon>
        <taxon>Dikarya</taxon>
        <taxon>Basidiomycota</taxon>
        <taxon>Pucciniomycotina</taxon>
        <taxon>Pucciniomycetes</taxon>
        <taxon>Pucciniales</taxon>
        <taxon>Pucciniaceae</taxon>
        <taxon>Puccinia</taxon>
    </lineage>
</organism>
<dbReference type="EMBL" id="VSWC01000144">
    <property type="protein sequence ID" value="KAA1077479.1"/>
    <property type="molecule type" value="Genomic_DNA"/>
</dbReference>
<keyword evidence="4" id="KW-1185">Reference proteome</keyword>
<dbReference type="AlphaFoldDB" id="A0A5B0MN72"/>
<dbReference type="Proteomes" id="UP000324748">
    <property type="component" value="Unassembled WGS sequence"/>
</dbReference>
<accession>A0A5B0MN72</accession>
<feature type="signal peptide" evidence="2">
    <location>
        <begin position="1"/>
        <end position="26"/>
    </location>
</feature>
<proteinExistence type="predicted"/>
<protein>
    <submittedName>
        <fullName evidence="3">Uncharacterized protein</fullName>
    </submittedName>
</protein>
<evidence type="ECO:0000313" key="4">
    <source>
        <dbReference type="Proteomes" id="UP000324748"/>
    </source>
</evidence>
<evidence type="ECO:0000256" key="2">
    <source>
        <dbReference type="SAM" id="SignalP"/>
    </source>
</evidence>
<keyword evidence="2" id="KW-0732">Signal</keyword>
<dbReference type="OrthoDB" id="10424976at2759"/>
<name>A0A5B0MN72_PUCGR</name>
<gene>
    <name evidence="3" type="ORF">PGT21_009716</name>
</gene>
<comment type="caution">
    <text evidence="3">The sequence shown here is derived from an EMBL/GenBank/DDBJ whole genome shotgun (WGS) entry which is preliminary data.</text>
</comment>
<feature type="region of interest" description="Disordered" evidence="1">
    <location>
        <begin position="79"/>
        <end position="107"/>
    </location>
</feature>
<sequence length="107" mass="11979">MYLKTKMFHPSLLKVLWLIISPEVLAFQYRSGLQENEGTLWDVVNPTRKFATLSADTPAAWPSFQEVGSISQNPITHLNHHQQEFSGPEANTPSSIQPATQEGVCKN</sequence>
<evidence type="ECO:0000313" key="3">
    <source>
        <dbReference type="EMBL" id="KAA1077479.1"/>
    </source>
</evidence>
<reference evidence="3 4" key="1">
    <citation type="submission" date="2019-05" db="EMBL/GenBank/DDBJ databases">
        <title>Emergence of the Ug99 lineage of the wheat stem rust pathogen through somatic hybridization.</title>
        <authorList>
            <person name="Li F."/>
            <person name="Upadhyaya N.M."/>
            <person name="Sperschneider J."/>
            <person name="Matny O."/>
            <person name="Nguyen-Phuc H."/>
            <person name="Mago R."/>
            <person name="Raley C."/>
            <person name="Miller M.E."/>
            <person name="Silverstein K.A.T."/>
            <person name="Henningsen E."/>
            <person name="Hirsch C.D."/>
            <person name="Visser B."/>
            <person name="Pretorius Z.A."/>
            <person name="Steffenson B.J."/>
            <person name="Schwessinger B."/>
            <person name="Dodds P.N."/>
            <person name="Figueroa M."/>
        </authorList>
    </citation>
    <scope>NUCLEOTIDE SEQUENCE [LARGE SCALE GENOMIC DNA]</scope>
    <source>
        <strain evidence="3">21-0</strain>
    </source>
</reference>
<evidence type="ECO:0000256" key="1">
    <source>
        <dbReference type="SAM" id="MobiDB-lite"/>
    </source>
</evidence>